<evidence type="ECO:0000313" key="5">
    <source>
        <dbReference type="Proteomes" id="UP001187682"/>
    </source>
</evidence>
<reference evidence="4" key="1">
    <citation type="submission" date="2018-03" db="EMBL/GenBank/DDBJ databases">
        <authorList>
            <person name="Guldener U."/>
        </authorList>
    </citation>
    <scope>NUCLEOTIDE SEQUENCE</scope>
</reference>
<dbReference type="Proteomes" id="UP001187682">
    <property type="component" value="Unassembled WGS sequence"/>
</dbReference>
<feature type="compositionally biased region" description="Polar residues" evidence="2">
    <location>
        <begin position="809"/>
        <end position="822"/>
    </location>
</feature>
<dbReference type="PROSITE" id="PS50085">
    <property type="entry name" value="RAPGAP"/>
    <property type="match status" value="1"/>
</dbReference>
<dbReference type="GO" id="GO:0032007">
    <property type="term" value="P:negative regulation of TOR signaling"/>
    <property type="evidence" value="ECO:0007669"/>
    <property type="project" value="TreeGrafter"/>
</dbReference>
<dbReference type="PANTHER" id="PTHR10063">
    <property type="entry name" value="TUBERIN"/>
    <property type="match status" value="1"/>
</dbReference>
<dbReference type="Pfam" id="PF02145">
    <property type="entry name" value="Rap_GAP"/>
    <property type="match status" value="1"/>
</dbReference>
<dbReference type="GO" id="GO:0005634">
    <property type="term" value="C:nucleus"/>
    <property type="evidence" value="ECO:0007669"/>
    <property type="project" value="InterPro"/>
</dbReference>
<keyword evidence="1" id="KW-0343">GTPase activation</keyword>
<evidence type="ECO:0000256" key="2">
    <source>
        <dbReference type="SAM" id="MobiDB-lite"/>
    </source>
</evidence>
<keyword evidence="5" id="KW-1185">Reference proteome</keyword>
<dbReference type="Pfam" id="PF11864">
    <property type="entry name" value="DUF3384"/>
    <property type="match status" value="1"/>
</dbReference>
<feature type="compositionally biased region" description="Polar residues" evidence="2">
    <location>
        <begin position="785"/>
        <end position="798"/>
    </location>
</feature>
<gene>
    <name evidence="4" type="ORF">DNG_02042</name>
</gene>
<proteinExistence type="predicted"/>
<dbReference type="InterPro" id="IPR016024">
    <property type="entry name" value="ARM-type_fold"/>
</dbReference>
<dbReference type="GO" id="GO:0005096">
    <property type="term" value="F:GTPase activator activity"/>
    <property type="evidence" value="ECO:0007669"/>
    <property type="project" value="UniProtKB-KW"/>
</dbReference>
<feature type="compositionally biased region" description="Polar residues" evidence="2">
    <location>
        <begin position="1609"/>
        <end position="1625"/>
    </location>
</feature>
<name>A0AAE8MRQ0_9PEZI</name>
<sequence length="1652" mass="181526">MLCRIASVGHHDLDDPQDELPMPSPPGDASPPHPPEPSRPSGLASVFKGLTGAKLLKSQPPLLPQLHSSSAASSVPPPPLEPDNAGSLALRGFSPSHMASFELLRNGTPSERVSAAATLRHAIVENPMNPVLEIWYAAKDMIEPGRPSTTRIAGWELLTECVKHASSSDLERNEYFRTLTATRIPEDFHLQLAALAELTRNGRVLSGFDYDVLPLLRIWLDEAYEEVLQARQHAPRTAKTSSRVGSSGEEKNIAQVFVFIIDIIKFSSNVADEQSLGGLIDGLLSICTTTKVQDDLRSCIAVLNAIVTFASIPTAKFKSCVQVLSWIYCLVSALQKDAWNTLSILCRSHNGQSTVRVLLDILRNGPPEGTSETDLNRDIRGAVSVLRKLLGKTAEKGYPSVPFALLVDGLAATVKRTKSIKAHSEIMRLINLLFDCGDGMVHQITVDEDWTALLEVACECSKPATTSTSALDARLATRSYRSPSSASSSLSGAGANEQAKQDVGICSEILRLVACLEALMVRPAPQQFIPKQAVIGFLTSVHCTLPDSTACVVLDYFQQFRCCSLSDAHWEENLRFVLEALFADRTRSSATRVRALHTIMGAYEIMDLVHDGSHEFVPALVRRILSDISGESDVQVLHDVVSLMVSVAVTSDMDLFNYIVDTLGGIVIGEKIKSPMSPIPMHSPGSPTVPDEPDAKPEQSASNVVTRGYAKLFMNLMNTDGDKNTKIFNLLVEIAKSAHCETDARLTAMKLLFRLRSDWANRIFLCNDLETDSLAALLYRTKASVTRKQAESAAQPSRLSRGEAGPGPTSRTSRGVSFSQAHPNERSHTMRTPSNAKPPSVGHPYHQQWCLPDPHALPVDVSSSVSPILVSHVEQSRAEGDDKAIEQVPLNLAAWLDAVVSLFRDGCDWEVYSYVLVHLPSQLSNHSIFRSAIPQVQDLRRELCEQIQKNSFAEPPFASGLRKADVAICLFHTLTMILSYHQYFQKQEEDDIVRTFVHGIATYERSSKTCIHALSVCCHELPLSTSKVLVQALQKMAQIITQPQVAMHILEFLSGLCRMRHLYVNFREEEYHIVFGIAFRYLQYVRDKKQSHRSSSANMNGEVPATSSGTVPLDHSSAHPSAADDLPQYVYALAYHVITYWFMALKLPDRAGHVGWIAKNLFTDVQSAHWEEQAIITMDFMRRVAFSDAGESAPDPLFTPERFGEIVTRTWVISNSIITIKQATASGWAQITKRQPSGTSSYMVRELLQPPPHHQIEHSETKPREATGGNMPRGDNHILPSQLLVQLITPIPQTVDAFKPLLLPDDDTVSRAIRLFDLASTVDGHKVGVIYVGEGQTKEADILANTSGSVDYTEFLNGLGSLTKLKGATFNTQGLDKEYGTDGDYTFCWRDRVSEIVFHVTTQMPTNPERDPQCVTKKRHIGNDYVNIIFNDSGLPFRFDTFASDFNFVNIVITPESRATFLARRERGRDESRSPFYRVKVTSKAGFPEISPASETKMVSLEALPSFVRQLAVNASVFSSVWANREGGEHVSPWRERLRAIKRLREKYSPKPQRASGASPSPPPPTLLGGGIAPGGGAEQAAGGGAGPSMTRPVRDSFASFRRSSVATFLTNTSEQPSHRSSVTSTTTMGDTDALGGGLDAVVDALDFSRWA</sequence>
<feature type="region of interest" description="Disordered" evidence="2">
    <location>
        <begin position="1"/>
        <end position="85"/>
    </location>
</feature>
<dbReference type="InterPro" id="IPR035974">
    <property type="entry name" value="Rap/Ran-GAP_sf"/>
</dbReference>
<accession>A0AAE8MRQ0</accession>
<dbReference type="GO" id="GO:0033596">
    <property type="term" value="C:TSC1-TSC2 complex"/>
    <property type="evidence" value="ECO:0007669"/>
    <property type="project" value="TreeGrafter"/>
</dbReference>
<organism evidence="4 5">
    <name type="scientific">Cephalotrichum gorgonifer</name>
    <dbReference type="NCBI Taxonomy" id="2041049"/>
    <lineage>
        <taxon>Eukaryota</taxon>
        <taxon>Fungi</taxon>
        <taxon>Dikarya</taxon>
        <taxon>Ascomycota</taxon>
        <taxon>Pezizomycotina</taxon>
        <taxon>Sordariomycetes</taxon>
        <taxon>Hypocreomycetidae</taxon>
        <taxon>Microascales</taxon>
        <taxon>Microascaceae</taxon>
        <taxon>Cephalotrichum</taxon>
    </lineage>
</organism>
<feature type="region of interest" description="Disordered" evidence="2">
    <location>
        <begin position="1251"/>
        <end position="1275"/>
    </location>
</feature>
<feature type="compositionally biased region" description="Low complexity" evidence="2">
    <location>
        <begin position="54"/>
        <end position="74"/>
    </location>
</feature>
<evidence type="ECO:0000256" key="1">
    <source>
        <dbReference type="ARBA" id="ARBA00022468"/>
    </source>
</evidence>
<dbReference type="Gene3D" id="3.40.50.11210">
    <property type="entry name" value="Rap/Ran-GAP"/>
    <property type="match status" value="1"/>
</dbReference>
<feature type="region of interest" description="Disordered" evidence="2">
    <location>
        <begin position="785"/>
        <end position="847"/>
    </location>
</feature>
<feature type="compositionally biased region" description="Basic and acidic residues" evidence="2">
    <location>
        <begin position="1254"/>
        <end position="1265"/>
    </location>
</feature>
<protein>
    <submittedName>
        <fullName evidence="4">Related to tuberin</fullName>
    </submittedName>
</protein>
<dbReference type="Pfam" id="PF03542">
    <property type="entry name" value="Tuberin"/>
    <property type="match status" value="1"/>
</dbReference>
<feature type="compositionally biased region" description="Gly residues" evidence="2">
    <location>
        <begin position="1568"/>
        <end position="1587"/>
    </location>
</feature>
<feature type="region of interest" description="Disordered" evidence="2">
    <location>
        <begin position="1547"/>
        <end position="1594"/>
    </location>
</feature>
<dbReference type="InterPro" id="IPR000331">
    <property type="entry name" value="Rap/Ran_GAP_dom"/>
</dbReference>
<comment type="caution">
    <text evidence="4">The sequence shown here is derived from an EMBL/GenBank/DDBJ whole genome shotgun (WGS) entry which is preliminary data.</text>
</comment>
<evidence type="ECO:0000259" key="3">
    <source>
        <dbReference type="PROSITE" id="PS50085"/>
    </source>
</evidence>
<dbReference type="FunFam" id="3.40.50.11210:FF:000007">
    <property type="entry name" value="Tuberous sclerosis 2"/>
    <property type="match status" value="1"/>
</dbReference>
<feature type="compositionally biased region" description="Pro residues" evidence="2">
    <location>
        <begin position="22"/>
        <end position="38"/>
    </location>
</feature>
<dbReference type="PANTHER" id="PTHR10063:SF0">
    <property type="entry name" value="TUBERIN"/>
    <property type="match status" value="1"/>
</dbReference>
<dbReference type="EMBL" id="ONZQ02000002">
    <property type="protein sequence ID" value="SPN99003.1"/>
    <property type="molecule type" value="Genomic_DNA"/>
</dbReference>
<evidence type="ECO:0000313" key="4">
    <source>
        <dbReference type="EMBL" id="SPN99003.1"/>
    </source>
</evidence>
<dbReference type="InterPro" id="IPR018515">
    <property type="entry name" value="Tuberin-type_domain"/>
</dbReference>
<feature type="region of interest" description="Disordered" evidence="2">
    <location>
        <begin position="1093"/>
        <end position="1119"/>
    </location>
</feature>
<dbReference type="SUPFAM" id="SSF48371">
    <property type="entry name" value="ARM repeat"/>
    <property type="match status" value="1"/>
</dbReference>
<feature type="region of interest" description="Disordered" evidence="2">
    <location>
        <begin position="1609"/>
        <end position="1637"/>
    </location>
</feature>
<dbReference type="InterPro" id="IPR024584">
    <property type="entry name" value="Tuberin_N"/>
</dbReference>
<dbReference type="SUPFAM" id="SSF111347">
    <property type="entry name" value="Rap/Ran-GAP"/>
    <property type="match status" value="1"/>
</dbReference>
<feature type="domain" description="Rap-GAP" evidence="3">
    <location>
        <begin position="1313"/>
        <end position="1544"/>
    </location>
</feature>
<feature type="region of interest" description="Disordered" evidence="2">
    <location>
        <begin position="677"/>
        <end position="701"/>
    </location>
</feature>
<dbReference type="InterPro" id="IPR027107">
    <property type="entry name" value="Tuberin/Ral-act_asu"/>
</dbReference>
<dbReference type="GO" id="GO:0051056">
    <property type="term" value="P:regulation of small GTPase mediated signal transduction"/>
    <property type="evidence" value="ECO:0007669"/>
    <property type="project" value="InterPro"/>
</dbReference>
<feature type="compositionally biased region" description="Polar residues" evidence="2">
    <location>
        <begin position="1093"/>
        <end position="1110"/>
    </location>
</feature>